<dbReference type="SUPFAM" id="SSF69593">
    <property type="entry name" value="Glycerol-3-phosphate (1)-acyltransferase"/>
    <property type="match status" value="1"/>
</dbReference>
<protein>
    <submittedName>
        <fullName evidence="2">Lysophospholipid acyltransferase family protein</fullName>
    </submittedName>
</protein>
<dbReference type="SMART" id="SM00563">
    <property type="entry name" value="PlsC"/>
    <property type="match status" value="1"/>
</dbReference>
<comment type="caution">
    <text evidence="2">The sequence shown here is derived from an EMBL/GenBank/DDBJ whole genome shotgun (WGS) entry which is preliminary data.</text>
</comment>
<proteinExistence type="predicted"/>
<dbReference type="Proteomes" id="UP001596310">
    <property type="component" value="Unassembled WGS sequence"/>
</dbReference>
<keyword evidence="2" id="KW-0808">Transferase</keyword>
<accession>A0ABW1UPN7</accession>
<dbReference type="InterPro" id="IPR002123">
    <property type="entry name" value="Plipid/glycerol_acylTrfase"/>
</dbReference>
<dbReference type="Pfam" id="PF01553">
    <property type="entry name" value="Acyltransferase"/>
    <property type="match status" value="1"/>
</dbReference>
<reference evidence="3" key="1">
    <citation type="journal article" date="2019" name="Int. J. Syst. Evol. Microbiol.">
        <title>The Global Catalogue of Microorganisms (GCM) 10K type strain sequencing project: providing services to taxonomists for standard genome sequencing and annotation.</title>
        <authorList>
            <consortium name="The Broad Institute Genomics Platform"/>
            <consortium name="The Broad Institute Genome Sequencing Center for Infectious Disease"/>
            <person name="Wu L."/>
            <person name="Ma J."/>
        </authorList>
    </citation>
    <scope>NUCLEOTIDE SEQUENCE [LARGE SCALE GENOMIC DNA]</scope>
    <source>
        <strain evidence="3">CCM 8897</strain>
    </source>
</reference>
<dbReference type="RefSeq" id="WP_125597915.1">
    <property type="nucleotide sequence ID" value="NZ_JBHSSM010000016.1"/>
</dbReference>
<evidence type="ECO:0000313" key="2">
    <source>
        <dbReference type="EMBL" id="MFC6315293.1"/>
    </source>
</evidence>
<organism evidence="2 3">
    <name type="scientific">Lapidilactobacillus achengensis</name>
    <dbReference type="NCBI Taxonomy" id="2486000"/>
    <lineage>
        <taxon>Bacteria</taxon>
        <taxon>Bacillati</taxon>
        <taxon>Bacillota</taxon>
        <taxon>Bacilli</taxon>
        <taxon>Lactobacillales</taxon>
        <taxon>Lactobacillaceae</taxon>
        <taxon>Lapidilactobacillus</taxon>
    </lineage>
</organism>
<feature type="domain" description="Phospholipid/glycerol acyltransferase" evidence="1">
    <location>
        <begin position="92"/>
        <end position="212"/>
    </location>
</feature>
<name>A0ABW1UPN7_9LACO</name>
<dbReference type="EMBL" id="JBHSSM010000016">
    <property type="protein sequence ID" value="MFC6315293.1"/>
    <property type="molecule type" value="Genomic_DNA"/>
</dbReference>
<dbReference type="CDD" id="cd07989">
    <property type="entry name" value="LPLAT_AGPAT-like"/>
    <property type="match status" value="1"/>
</dbReference>
<evidence type="ECO:0000259" key="1">
    <source>
        <dbReference type="SMART" id="SM00563"/>
    </source>
</evidence>
<sequence length="286" mass="32483">MIIGGNKQAVIDNIEQAVAEGRFNDKVEVDDPQLSPAAENQLLQDYLAALPTSKYHWKNHLGRAFMRLATNWLNRRTEVVDIANLKQISGGGIITSNHFNPLDNTAVRKAVYRGSHARLFVVSQPTNLRMTGLIGFLMNYADILPIGKSMHYMGHTFPGLLQRIFAQNDLVLIYPEQEMWFNYRRPRPLKRGSYYYAARFQVPIISLFVEMQDLGKPDNDEFNQVRYVVHVLPPIYPDPAKSIDENSQAMMAQDHNQKVAAYEQIYGQSIDAPFSAADIVGWRGAK</sequence>
<evidence type="ECO:0000313" key="3">
    <source>
        <dbReference type="Proteomes" id="UP001596310"/>
    </source>
</evidence>
<keyword evidence="3" id="KW-1185">Reference proteome</keyword>
<dbReference type="GO" id="GO:0016746">
    <property type="term" value="F:acyltransferase activity"/>
    <property type="evidence" value="ECO:0007669"/>
    <property type="project" value="UniProtKB-KW"/>
</dbReference>
<gene>
    <name evidence="2" type="ORF">ACFQHW_06845</name>
</gene>
<keyword evidence="2" id="KW-0012">Acyltransferase</keyword>